<evidence type="ECO:0000256" key="1">
    <source>
        <dbReference type="SAM" id="Phobius"/>
    </source>
</evidence>
<keyword evidence="1" id="KW-0472">Membrane</keyword>
<evidence type="ECO:0000313" key="3">
    <source>
        <dbReference type="Proteomes" id="UP000469724"/>
    </source>
</evidence>
<dbReference type="Pfam" id="PF19588">
    <property type="entry name" value="SxtJ"/>
    <property type="match status" value="1"/>
</dbReference>
<keyword evidence="3" id="KW-1185">Reference proteome</keyword>
<reference evidence="2 3" key="1">
    <citation type="submission" date="2020-02" db="EMBL/GenBank/DDBJ databases">
        <title>Comparative genomics of sulfur disproportionating microorganisms.</title>
        <authorList>
            <person name="Ward L.M."/>
            <person name="Bertran E."/>
            <person name="Johnston D.T."/>
        </authorList>
    </citation>
    <scope>NUCLEOTIDE SEQUENCE [LARGE SCALE GENOMIC DNA]</scope>
    <source>
        <strain evidence="2 3">DSM 3696</strain>
    </source>
</reference>
<dbReference type="EMBL" id="JAAGRQ010000019">
    <property type="protein sequence ID" value="NDY56414.1"/>
    <property type="molecule type" value="Genomic_DNA"/>
</dbReference>
<protein>
    <submittedName>
        <fullName evidence="2">Uncharacterized protein</fullName>
    </submittedName>
</protein>
<evidence type="ECO:0000313" key="2">
    <source>
        <dbReference type="EMBL" id="NDY56414.1"/>
    </source>
</evidence>
<keyword evidence="1" id="KW-0812">Transmembrane</keyword>
<name>A0A7K3NJN8_9BACT</name>
<dbReference type="InterPro" id="IPR045781">
    <property type="entry name" value="SxtJ"/>
</dbReference>
<gene>
    <name evidence="2" type="ORF">G3N56_06615</name>
</gene>
<organism evidence="2 3">
    <name type="scientific">Desulfolutivibrio sulfodismutans</name>
    <dbReference type="NCBI Taxonomy" id="63561"/>
    <lineage>
        <taxon>Bacteria</taxon>
        <taxon>Pseudomonadati</taxon>
        <taxon>Thermodesulfobacteriota</taxon>
        <taxon>Desulfovibrionia</taxon>
        <taxon>Desulfovibrionales</taxon>
        <taxon>Desulfovibrionaceae</taxon>
        <taxon>Desulfolutivibrio</taxon>
    </lineage>
</organism>
<keyword evidence="1" id="KW-1133">Transmembrane helix</keyword>
<proteinExistence type="predicted"/>
<dbReference type="RefSeq" id="WP_163301468.1">
    <property type="nucleotide sequence ID" value="NZ_JAAGRQ010000019.1"/>
</dbReference>
<sequence>MDTMKKPPKGSFWTKATTAQARDTGMAMVLICLLFAWIGGYRAMLPTAILVLLVNMISPGVYKPLARVWFGLSHVLGTVMSKVILSLAFFLVLTPMGLLRKALGKDSLHIACWKKGTESVFRVRDHTFTAADIEQPF</sequence>
<feature type="transmembrane region" description="Helical" evidence="1">
    <location>
        <begin position="68"/>
        <end position="93"/>
    </location>
</feature>
<dbReference type="Proteomes" id="UP000469724">
    <property type="component" value="Unassembled WGS sequence"/>
</dbReference>
<accession>A0A7K3NJN8</accession>
<dbReference type="AlphaFoldDB" id="A0A7K3NJN8"/>
<comment type="caution">
    <text evidence="2">The sequence shown here is derived from an EMBL/GenBank/DDBJ whole genome shotgun (WGS) entry which is preliminary data.</text>
</comment>